<protein>
    <submittedName>
        <fullName evidence="1">Uncharacterized protein</fullName>
    </submittedName>
</protein>
<sequence>MNPELVLSFPLRFRALVKVLSVRLRPLCVLRDSVVNL</sequence>
<organism evidence="1 2">
    <name type="scientific">Pirellulimonas nuda</name>
    <dbReference type="NCBI Taxonomy" id="2528009"/>
    <lineage>
        <taxon>Bacteria</taxon>
        <taxon>Pseudomonadati</taxon>
        <taxon>Planctomycetota</taxon>
        <taxon>Planctomycetia</taxon>
        <taxon>Pirellulales</taxon>
        <taxon>Lacipirellulaceae</taxon>
        <taxon>Pirellulimonas</taxon>
    </lineage>
</organism>
<keyword evidence="2" id="KW-1185">Reference proteome</keyword>
<evidence type="ECO:0000313" key="2">
    <source>
        <dbReference type="Proteomes" id="UP000317429"/>
    </source>
</evidence>
<gene>
    <name evidence="1" type="ORF">Pla175_39640</name>
</gene>
<dbReference type="Proteomes" id="UP000317429">
    <property type="component" value="Chromosome"/>
</dbReference>
<dbReference type="AlphaFoldDB" id="A0A518DGF5"/>
<name>A0A518DGF5_9BACT</name>
<reference evidence="1 2" key="1">
    <citation type="submission" date="2019-02" db="EMBL/GenBank/DDBJ databases">
        <title>Deep-cultivation of Planctomycetes and their phenomic and genomic characterization uncovers novel biology.</title>
        <authorList>
            <person name="Wiegand S."/>
            <person name="Jogler M."/>
            <person name="Boedeker C."/>
            <person name="Pinto D."/>
            <person name="Vollmers J."/>
            <person name="Rivas-Marin E."/>
            <person name="Kohn T."/>
            <person name="Peeters S.H."/>
            <person name="Heuer A."/>
            <person name="Rast P."/>
            <person name="Oberbeckmann S."/>
            <person name="Bunk B."/>
            <person name="Jeske O."/>
            <person name="Meyerdierks A."/>
            <person name="Storesund J.E."/>
            <person name="Kallscheuer N."/>
            <person name="Luecker S."/>
            <person name="Lage O.M."/>
            <person name="Pohl T."/>
            <person name="Merkel B.J."/>
            <person name="Hornburger P."/>
            <person name="Mueller R.-W."/>
            <person name="Bruemmer F."/>
            <person name="Labrenz M."/>
            <person name="Spormann A.M."/>
            <person name="Op den Camp H."/>
            <person name="Overmann J."/>
            <person name="Amann R."/>
            <person name="Jetten M.S.M."/>
            <person name="Mascher T."/>
            <person name="Medema M.H."/>
            <person name="Devos D.P."/>
            <person name="Kaster A.-K."/>
            <person name="Ovreas L."/>
            <person name="Rohde M."/>
            <person name="Galperin M.Y."/>
            <person name="Jogler C."/>
        </authorList>
    </citation>
    <scope>NUCLEOTIDE SEQUENCE [LARGE SCALE GENOMIC DNA]</scope>
    <source>
        <strain evidence="1 2">Pla175</strain>
    </source>
</reference>
<dbReference type="EMBL" id="CP036291">
    <property type="protein sequence ID" value="QDU90557.1"/>
    <property type="molecule type" value="Genomic_DNA"/>
</dbReference>
<accession>A0A518DGF5</accession>
<proteinExistence type="predicted"/>
<dbReference type="KEGG" id="pnd:Pla175_39640"/>
<evidence type="ECO:0000313" key="1">
    <source>
        <dbReference type="EMBL" id="QDU90557.1"/>
    </source>
</evidence>